<gene>
    <name evidence="1" type="ORF">C2845_PM09G16750</name>
</gene>
<dbReference type="OrthoDB" id="691455at2759"/>
<evidence type="ECO:0000313" key="2">
    <source>
        <dbReference type="Proteomes" id="UP000275267"/>
    </source>
</evidence>
<dbReference type="AlphaFoldDB" id="A0A3L6S058"/>
<organism evidence="1 2">
    <name type="scientific">Panicum miliaceum</name>
    <name type="common">Proso millet</name>
    <name type="synonym">Broomcorn millet</name>
    <dbReference type="NCBI Taxonomy" id="4540"/>
    <lineage>
        <taxon>Eukaryota</taxon>
        <taxon>Viridiplantae</taxon>
        <taxon>Streptophyta</taxon>
        <taxon>Embryophyta</taxon>
        <taxon>Tracheophyta</taxon>
        <taxon>Spermatophyta</taxon>
        <taxon>Magnoliopsida</taxon>
        <taxon>Liliopsida</taxon>
        <taxon>Poales</taxon>
        <taxon>Poaceae</taxon>
        <taxon>PACMAD clade</taxon>
        <taxon>Panicoideae</taxon>
        <taxon>Panicodae</taxon>
        <taxon>Paniceae</taxon>
        <taxon>Panicinae</taxon>
        <taxon>Panicum</taxon>
        <taxon>Panicum sect. Panicum</taxon>
    </lineage>
</organism>
<comment type="caution">
    <text evidence="1">The sequence shown here is derived from an EMBL/GenBank/DDBJ whole genome shotgun (WGS) entry which is preliminary data.</text>
</comment>
<sequence length="134" mass="15664">MDDFFIDLNDAAQGVGVGVVSESSMSGFASKKIELFKETEGERKARLDEIVTLEKVKVEEAREHRKMMLDIERERLALDKQRLHMEAEKKEKEEDERILAINLDQCLPMQRMYYQALQEDIIQKLMSQHRGPTH</sequence>
<proteinExistence type="predicted"/>
<evidence type="ECO:0000313" key="1">
    <source>
        <dbReference type="EMBL" id="RLN12544.1"/>
    </source>
</evidence>
<dbReference type="Proteomes" id="UP000275267">
    <property type="component" value="Unassembled WGS sequence"/>
</dbReference>
<dbReference type="EMBL" id="PQIB02000006">
    <property type="protein sequence ID" value="RLN12544.1"/>
    <property type="molecule type" value="Genomic_DNA"/>
</dbReference>
<name>A0A3L6S058_PANMI</name>
<accession>A0A3L6S058</accession>
<keyword evidence="2" id="KW-1185">Reference proteome</keyword>
<protein>
    <submittedName>
        <fullName evidence="1">Arginine and glutamate-rich protein 1-like</fullName>
    </submittedName>
</protein>
<reference evidence="2" key="1">
    <citation type="journal article" date="2019" name="Nat. Commun.">
        <title>The genome of broomcorn millet.</title>
        <authorList>
            <person name="Zou C."/>
            <person name="Miki D."/>
            <person name="Li D."/>
            <person name="Tang Q."/>
            <person name="Xiao L."/>
            <person name="Rajput S."/>
            <person name="Deng P."/>
            <person name="Jia W."/>
            <person name="Huang R."/>
            <person name="Zhang M."/>
            <person name="Sun Y."/>
            <person name="Hu J."/>
            <person name="Fu X."/>
            <person name="Schnable P.S."/>
            <person name="Li F."/>
            <person name="Zhang H."/>
            <person name="Feng B."/>
            <person name="Zhu X."/>
            <person name="Liu R."/>
            <person name="Schnable J.C."/>
            <person name="Zhu J.-K."/>
            <person name="Zhang H."/>
        </authorList>
    </citation>
    <scope>NUCLEOTIDE SEQUENCE [LARGE SCALE GENOMIC DNA]</scope>
</reference>